<dbReference type="EMBL" id="KV454001">
    <property type="protein sequence ID" value="ODQ49407.1"/>
    <property type="molecule type" value="Genomic_DNA"/>
</dbReference>
<accession>A0A1E3NTC8</accession>
<organism evidence="2 3">
    <name type="scientific">Pichia membranifaciens NRRL Y-2026</name>
    <dbReference type="NCBI Taxonomy" id="763406"/>
    <lineage>
        <taxon>Eukaryota</taxon>
        <taxon>Fungi</taxon>
        <taxon>Dikarya</taxon>
        <taxon>Ascomycota</taxon>
        <taxon>Saccharomycotina</taxon>
        <taxon>Pichiomycetes</taxon>
        <taxon>Pichiales</taxon>
        <taxon>Pichiaceae</taxon>
        <taxon>Pichia</taxon>
    </lineage>
</organism>
<dbReference type="AlphaFoldDB" id="A0A1E3NTC8"/>
<dbReference type="OrthoDB" id="3997869at2759"/>
<proteinExistence type="predicted"/>
<gene>
    <name evidence="2" type="ORF">PICMEDRAFT_101017</name>
</gene>
<dbReference type="STRING" id="763406.A0A1E3NTC8"/>
<dbReference type="GeneID" id="30176314"/>
<sequence length="369" mass="43146">MQAPSRLLRRTQNGETPKNFPLPTASWRVSSANYIKSKLDSVRPQLINAVYEEHSDIKLVVLDLINKQQIYTSRNLAWYKIIPVLKYKDEQKQLPPPPTAIDEIASYTMQLASIPNFELTKNNVMIKADLFSSLRNETDSIDKNLIKSLLIYEIMNLRTVYDTRANDQISDYFRLLDYDTDTHYLISLLYFMNPHGLDLNGRLNQIIKILSNFKAKMPYKVNTEDWEFLIRLTNSNLNTFDTAHQTKFSFLFSKLTSLATDVHSSYWCHDLVGMLRFLRNAESGYEDLAPNSQQSGVVRFNINYFRFIILERAIREWNKDSLTGKTWDQYNFENQWKTVWDMYYDNNHNDLSPPGGPSIKNHVRKIVGL</sequence>
<keyword evidence="3" id="KW-1185">Reference proteome</keyword>
<evidence type="ECO:0000313" key="2">
    <source>
        <dbReference type="EMBL" id="ODQ49407.1"/>
    </source>
</evidence>
<feature type="region of interest" description="Disordered" evidence="1">
    <location>
        <begin position="1"/>
        <end position="22"/>
    </location>
</feature>
<dbReference type="Proteomes" id="UP000094455">
    <property type="component" value="Unassembled WGS sequence"/>
</dbReference>
<name>A0A1E3NTC8_9ASCO</name>
<evidence type="ECO:0000256" key="1">
    <source>
        <dbReference type="SAM" id="MobiDB-lite"/>
    </source>
</evidence>
<dbReference type="RefSeq" id="XP_019020520.1">
    <property type="nucleotide sequence ID" value="XM_019159627.1"/>
</dbReference>
<reference evidence="2 3" key="1">
    <citation type="journal article" date="2016" name="Proc. Natl. Acad. Sci. U.S.A.">
        <title>Comparative genomics of biotechnologically important yeasts.</title>
        <authorList>
            <person name="Riley R."/>
            <person name="Haridas S."/>
            <person name="Wolfe K.H."/>
            <person name="Lopes M.R."/>
            <person name="Hittinger C.T."/>
            <person name="Goeker M."/>
            <person name="Salamov A.A."/>
            <person name="Wisecaver J.H."/>
            <person name="Long T.M."/>
            <person name="Calvey C.H."/>
            <person name="Aerts A.L."/>
            <person name="Barry K.W."/>
            <person name="Choi C."/>
            <person name="Clum A."/>
            <person name="Coughlan A.Y."/>
            <person name="Deshpande S."/>
            <person name="Douglass A.P."/>
            <person name="Hanson S.J."/>
            <person name="Klenk H.-P."/>
            <person name="LaButti K.M."/>
            <person name="Lapidus A."/>
            <person name="Lindquist E.A."/>
            <person name="Lipzen A.M."/>
            <person name="Meier-Kolthoff J.P."/>
            <person name="Ohm R.A."/>
            <person name="Otillar R.P."/>
            <person name="Pangilinan J.L."/>
            <person name="Peng Y."/>
            <person name="Rokas A."/>
            <person name="Rosa C.A."/>
            <person name="Scheuner C."/>
            <person name="Sibirny A.A."/>
            <person name="Slot J.C."/>
            <person name="Stielow J.B."/>
            <person name="Sun H."/>
            <person name="Kurtzman C.P."/>
            <person name="Blackwell M."/>
            <person name="Grigoriev I.V."/>
            <person name="Jeffries T.W."/>
        </authorList>
    </citation>
    <scope>NUCLEOTIDE SEQUENCE [LARGE SCALE GENOMIC DNA]</scope>
    <source>
        <strain evidence="2 3">NRRL Y-2026</strain>
    </source>
</reference>
<evidence type="ECO:0000313" key="3">
    <source>
        <dbReference type="Proteomes" id="UP000094455"/>
    </source>
</evidence>
<protein>
    <submittedName>
        <fullName evidence="2">Uncharacterized protein</fullName>
    </submittedName>
</protein>